<dbReference type="InterPro" id="IPR000639">
    <property type="entry name" value="Epox_hydrolase-like"/>
</dbReference>
<reference evidence="2 3" key="1">
    <citation type="submission" date="2018-11" db="EMBL/GenBank/DDBJ databases">
        <title>Genomes From Bacteria Associated with the Canine Oral Cavity: a Test Case for Automated Genome-Based Taxonomic Assignment.</title>
        <authorList>
            <person name="Coil D.A."/>
            <person name="Jospin G."/>
            <person name="Darling A.E."/>
            <person name="Wallis C."/>
            <person name="Davis I.J."/>
            <person name="Harris S."/>
            <person name="Eisen J.A."/>
            <person name="Holcombe L.J."/>
            <person name="O'Flynn C."/>
        </authorList>
    </citation>
    <scope>NUCLEOTIDE SEQUENCE [LARGE SCALE GENOMIC DNA]</scope>
    <source>
        <strain evidence="2 3">OH770</strain>
    </source>
</reference>
<feature type="domain" description="AB hydrolase-1" evidence="1">
    <location>
        <begin position="24"/>
        <end position="270"/>
    </location>
</feature>
<dbReference type="InterPro" id="IPR050266">
    <property type="entry name" value="AB_hydrolase_sf"/>
</dbReference>
<dbReference type="AlphaFoldDB" id="A0A3P1SFZ5"/>
<dbReference type="OrthoDB" id="9802489at2"/>
<dbReference type="GO" id="GO:0016020">
    <property type="term" value="C:membrane"/>
    <property type="evidence" value="ECO:0007669"/>
    <property type="project" value="TreeGrafter"/>
</dbReference>
<dbReference type="Pfam" id="PF12697">
    <property type="entry name" value="Abhydrolase_6"/>
    <property type="match status" value="1"/>
</dbReference>
<comment type="caution">
    <text evidence="2">The sequence shown here is derived from an EMBL/GenBank/DDBJ whole genome shotgun (WGS) entry which is preliminary data.</text>
</comment>
<dbReference type="PANTHER" id="PTHR43798">
    <property type="entry name" value="MONOACYLGLYCEROL LIPASE"/>
    <property type="match status" value="1"/>
</dbReference>
<proteinExistence type="predicted"/>
<dbReference type="PRINTS" id="PR00111">
    <property type="entry name" value="ABHYDROLASE"/>
</dbReference>
<keyword evidence="2" id="KW-0378">Hydrolase</keyword>
<name>A0A3P1SFZ5_9ACTO</name>
<dbReference type="InterPro" id="IPR029058">
    <property type="entry name" value="AB_hydrolase_fold"/>
</dbReference>
<sequence>MEAIAMTEWTLKLTVDGTADAPVLVLGHSLGSSHIMWDWCLPMLTPHFRVVRFDLPGHGGSAPAPINEPLTMDALLHALEVSLNKLGVGQFHMVGLSIGGLIALAAAERMPERLLSSTVMASGPVNGTPEMWAERAELVRTQGTQAIVDVTMERWFSPAFAGFDEAPAAESEWGRGASAVARIRDAFVNCDSEGYAQCCEILASTDLRAGLAEVTVPTLVVNGSEDLGFDNAAARALCDALEASPSRGALHVEGAKHMCAVEQPELVARALVEWNTRTTGDGFSS</sequence>
<dbReference type="SUPFAM" id="SSF53474">
    <property type="entry name" value="alpha/beta-Hydrolases"/>
    <property type="match status" value="1"/>
</dbReference>
<dbReference type="Proteomes" id="UP000280444">
    <property type="component" value="Unassembled WGS sequence"/>
</dbReference>
<dbReference type="InterPro" id="IPR000073">
    <property type="entry name" value="AB_hydrolase_1"/>
</dbReference>
<accession>A0A3P1SFZ5</accession>
<evidence type="ECO:0000259" key="1">
    <source>
        <dbReference type="Pfam" id="PF12697"/>
    </source>
</evidence>
<evidence type="ECO:0000313" key="3">
    <source>
        <dbReference type="Proteomes" id="UP000280444"/>
    </source>
</evidence>
<evidence type="ECO:0000313" key="2">
    <source>
        <dbReference type="EMBL" id="RRC96213.1"/>
    </source>
</evidence>
<organism evidence="2 3">
    <name type="scientific">Schaalia canis</name>
    <dbReference type="NCBI Taxonomy" id="100469"/>
    <lineage>
        <taxon>Bacteria</taxon>
        <taxon>Bacillati</taxon>
        <taxon>Actinomycetota</taxon>
        <taxon>Actinomycetes</taxon>
        <taxon>Actinomycetales</taxon>
        <taxon>Actinomycetaceae</taxon>
        <taxon>Schaalia</taxon>
    </lineage>
</organism>
<dbReference type="PANTHER" id="PTHR43798:SF33">
    <property type="entry name" value="HYDROLASE, PUTATIVE (AFU_ORTHOLOGUE AFUA_2G14860)-RELATED"/>
    <property type="match status" value="1"/>
</dbReference>
<dbReference type="GO" id="GO:0016787">
    <property type="term" value="F:hydrolase activity"/>
    <property type="evidence" value="ECO:0007669"/>
    <property type="project" value="UniProtKB-KW"/>
</dbReference>
<gene>
    <name evidence="2" type="ORF">EII11_00645</name>
</gene>
<dbReference type="Gene3D" id="3.40.50.1820">
    <property type="entry name" value="alpha/beta hydrolase"/>
    <property type="match status" value="1"/>
</dbReference>
<dbReference type="EMBL" id="RQZF01000001">
    <property type="protein sequence ID" value="RRC96213.1"/>
    <property type="molecule type" value="Genomic_DNA"/>
</dbReference>
<dbReference type="PRINTS" id="PR00412">
    <property type="entry name" value="EPOXHYDRLASE"/>
</dbReference>
<protein>
    <submittedName>
        <fullName evidence="2">Alpha/beta fold hydrolase</fullName>
    </submittedName>
</protein>
<keyword evidence="3" id="KW-1185">Reference proteome</keyword>